<reference evidence="3 4" key="1">
    <citation type="journal article" date="2021" name="Res Sq">
        <title>Streptomyces Pimoensis sp. nov., Isolated From the Taklimakan Desert in Xinjiang, China.</title>
        <authorList>
            <person name="Zhang P."/>
            <person name="Luo X."/>
            <person name="Luo X."/>
            <person name="Liu Z."/>
            <person name="Xia Z."/>
            <person name="Wan C."/>
            <person name="zhang L."/>
        </authorList>
    </citation>
    <scope>NUCLEOTIDE SEQUENCE [LARGE SCALE GENOMIC DNA]</scope>
    <source>
        <strain evidence="3 4">TRM75549</strain>
    </source>
</reference>
<comment type="caution">
    <text evidence="3">The sequence shown here is derived from an EMBL/GenBank/DDBJ whole genome shotgun (WGS) entry which is preliminary data.</text>
</comment>
<dbReference type="RefSeq" id="WP_371235682.1">
    <property type="nucleotide sequence ID" value="NZ_JAHWZY010000001.1"/>
</dbReference>
<feature type="signal peptide" evidence="2">
    <location>
        <begin position="1"/>
        <end position="34"/>
    </location>
</feature>
<accession>A0ABV4IVP4</accession>
<evidence type="ECO:0000313" key="4">
    <source>
        <dbReference type="Proteomes" id="UP001567537"/>
    </source>
</evidence>
<dbReference type="Proteomes" id="UP001567537">
    <property type="component" value="Unassembled WGS sequence"/>
</dbReference>
<feature type="compositionally biased region" description="Low complexity" evidence="1">
    <location>
        <begin position="72"/>
        <end position="105"/>
    </location>
</feature>
<evidence type="ECO:0000256" key="2">
    <source>
        <dbReference type="SAM" id="SignalP"/>
    </source>
</evidence>
<evidence type="ECO:0008006" key="5">
    <source>
        <dbReference type="Google" id="ProtNLM"/>
    </source>
</evidence>
<name>A0ABV4IVP4_9ACTN</name>
<feature type="compositionally biased region" description="Low complexity" evidence="1">
    <location>
        <begin position="115"/>
        <end position="124"/>
    </location>
</feature>
<organism evidence="3 4">
    <name type="scientific">Streptomyces pimonensis</name>
    <dbReference type="NCBI Taxonomy" id="2860288"/>
    <lineage>
        <taxon>Bacteria</taxon>
        <taxon>Bacillati</taxon>
        <taxon>Actinomycetota</taxon>
        <taxon>Actinomycetes</taxon>
        <taxon>Kitasatosporales</taxon>
        <taxon>Streptomycetaceae</taxon>
        <taxon>Streptomyces</taxon>
    </lineage>
</organism>
<protein>
    <recommendedName>
        <fullName evidence="5">Lipoprotein</fullName>
    </recommendedName>
</protein>
<gene>
    <name evidence="3" type="ORF">KYY02_02430</name>
</gene>
<feature type="region of interest" description="Disordered" evidence="1">
    <location>
        <begin position="36"/>
        <end position="170"/>
    </location>
</feature>
<feature type="compositionally biased region" description="Low complexity" evidence="1">
    <location>
        <begin position="142"/>
        <end position="159"/>
    </location>
</feature>
<keyword evidence="4" id="KW-1185">Reference proteome</keyword>
<proteinExistence type="predicted"/>
<evidence type="ECO:0000313" key="3">
    <source>
        <dbReference type="EMBL" id="MEZ3177608.1"/>
    </source>
</evidence>
<sequence>MHSTRRTTSPWRSQHALPRTTAALLTVVASAALAGCAAPGAPGQQPVRPPGAAPDDSAPRAVPLPPGERAAEPLAPAPASSRPPGTPGAPRTTPGAPRTTTGAPGAPVPLPPAPSSSGSVVPAEPAEKAKAPASSPPPSPRTAPAESSPAPSAGTGASGERSRDGSSTLRIGSWSARVVRGGQEAVDACRDAVQWTGPELGTEDGYALRTAVVVGHDHCGFDRFAELPVGTEVVATTPRGTFTYRVYAHHVSPGRGTPSQGLYWGDLTLQSCVGPNTGFSYLMRT</sequence>
<keyword evidence="2" id="KW-0732">Signal</keyword>
<evidence type="ECO:0000256" key="1">
    <source>
        <dbReference type="SAM" id="MobiDB-lite"/>
    </source>
</evidence>
<feature type="compositionally biased region" description="Low complexity" evidence="1">
    <location>
        <begin position="36"/>
        <end position="46"/>
    </location>
</feature>
<feature type="chain" id="PRO_5047026666" description="Lipoprotein" evidence="2">
    <location>
        <begin position="35"/>
        <end position="285"/>
    </location>
</feature>
<dbReference type="EMBL" id="JAHWZY010000001">
    <property type="protein sequence ID" value="MEZ3177608.1"/>
    <property type="molecule type" value="Genomic_DNA"/>
</dbReference>